<dbReference type="Proteomes" id="UP000271678">
    <property type="component" value="Unassembled WGS sequence"/>
</dbReference>
<accession>A0A3M9M6I8</accession>
<comment type="caution">
    <text evidence="2">The sequence shown here is derived from an EMBL/GenBank/DDBJ whole genome shotgun (WGS) entry which is preliminary data.</text>
</comment>
<evidence type="ECO:0000313" key="2">
    <source>
        <dbReference type="EMBL" id="RNI21181.1"/>
    </source>
</evidence>
<reference evidence="2 3" key="1">
    <citation type="submission" date="2018-11" db="EMBL/GenBank/DDBJ databases">
        <title>Draft genome of Simplicispira Flexivirga sp. BO-16.</title>
        <authorList>
            <person name="Im W.T."/>
        </authorList>
    </citation>
    <scope>NUCLEOTIDE SEQUENCE [LARGE SCALE GENOMIC DNA]</scope>
    <source>
        <strain evidence="2 3">BO-16</strain>
    </source>
</reference>
<dbReference type="AlphaFoldDB" id="A0A3M9M6I8"/>
<sequence>MAAIQLFHAEEPSIPIHFYGELVPDPGFPIIQHGMLDPAGLNELYNSCVAGLVLSATNVSLVPYEMLASGCIPVVNDADHNRMVLANEFVEYAGQTPHELVMALRGLVGRSDDAKQAMIGSASASVATKSWASVGHQVVDCIENLVREASVDQVAGA</sequence>
<protein>
    <recommendedName>
        <fullName evidence="1">WsaF C-terminal domain-containing protein</fullName>
    </recommendedName>
</protein>
<dbReference type="EMBL" id="RJJQ01000012">
    <property type="protein sequence ID" value="RNI21181.1"/>
    <property type="molecule type" value="Genomic_DNA"/>
</dbReference>
<organism evidence="2 3">
    <name type="scientific">Flexivirga caeni</name>
    <dbReference type="NCBI Taxonomy" id="2294115"/>
    <lineage>
        <taxon>Bacteria</taxon>
        <taxon>Bacillati</taxon>
        <taxon>Actinomycetota</taxon>
        <taxon>Actinomycetes</taxon>
        <taxon>Micrococcales</taxon>
        <taxon>Dermacoccaceae</taxon>
        <taxon>Flexivirga</taxon>
    </lineage>
</organism>
<dbReference type="InterPro" id="IPR055050">
    <property type="entry name" value="WsaF_C"/>
</dbReference>
<name>A0A3M9M6I8_9MICO</name>
<dbReference type="SUPFAM" id="SSF53756">
    <property type="entry name" value="UDP-Glycosyltransferase/glycogen phosphorylase"/>
    <property type="match status" value="1"/>
</dbReference>
<keyword evidence="3" id="KW-1185">Reference proteome</keyword>
<feature type="domain" description="WsaF C-terminal" evidence="1">
    <location>
        <begin position="28"/>
        <end position="105"/>
    </location>
</feature>
<evidence type="ECO:0000313" key="3">
    <source>
        <dbReference type="Proteomes" id="UP000271678"/>
    </source>
</evidence>
<proteinExistence type="predicted"/>
<dbReference type="Gene3D" id="3.40.50.2000">
    <property type="entry name" value="Glycogen Phosphorylase B"/>
    <property type="match status" value="1"/>
</dbReference>
<evidence type="ECO:0000259" key="1">
    <source>
        <dbReference type="Pfam" id="PF22772"/>
    </source>
</evidence>
<gene>
    <name evidence="2" type="ORF">EFY87_12995</name>
</gene>
<dbReference type="Pfam" id="PF22772">
    <property type="entry name" value="WsaF_C"/>
    <property type="match status" value="1"/>
</dbReference>